<dbReference type="EMBL" id="KB469298">
    <property type="protein sequence ID" value="EPQ58673.1"/>
    <property type="molecule type" value="Genomic_DNA"/>
</dbReference>
<dbReference type="AlphaFoldDB" id="S7QHE4"/>
<dbReference type="Gene3D" id="3.10.180.10">
    <property type="entry name" value="2,3-Dihydroxybiphenyl 1,2-Dioxygenase, domain 1"/>
    <property type="match status" value="1"/>
</dbReference>
<dbReference type="InterPro" id="IPR029068">
    <property type="entry name" value="Glyas_Bleomycin-R_OHBP_Dase"/>
</dbReference>
<gene>
    <name evidence="2" type="ORF">GLOTRDRAFT_73225</name>
</gene>
<dbReference type="Proteomes" id="UP000030669">
    <property type="component" value="Unassembled WGS sequence"/>
</dbReference>
<dbReference type="PANTHER" id="PTHR40265">
    <property type="entry name" value="BLL2707 PROTEIN"/>
    <property type="match status" value="1"/>
</dbReference>
<dbReference type="Pfam" id="PF13468">
    <property type="entry name" value="Glyoxalase_3"/>
    <property type="match status" value="1"/>
</dbReference>
<dbReference type="GeneID" id="19308334"/>
<keyword evidence="3" id="KW-1185">Reference proteome</keyword>
<dbReference type="InterPro" id="IPR025870">
    <property type="entry name" value="Glyoxalase-like_dom"/>
</dbReference>
<reference evidence="2 3" key="1">
    <citation type="journal article" date="2012" name="Science">
        <title>The Paleozoic origin of enzymatic lignin decomposition reconstructed from 31 fungal genomes.</title>
        <authorList>
            <person name="Floudas D."/>
            <person name="Binder M."/>
            <person name="Riley R."/>
            <person name="Barry K."/>
            <person name="Blanchette R.A."/>
            <person name="Henrissat B."/>
            <person name="Martinez A.T."/>
            <person name="Otillar R."/>
            <person name="Spatafora J.W."/>
            <person name="Yadav J.S."/>
            <person name="Aerts A."/>
            <person name="Benoit I."/>
            <person name="Boyd A."/>
            <person name="Carlson A."/>
            <person name="Copeland A."/>
            <person name="Coutinho P.M."/>
            <person name="de Vries R.P."/>
            <person name="Ferreira P."/>
            <person name="Findley K."/>
            <person name="Foster B."/>
            <person name="Gaskell J."/>
            <person name="Glotzer D."/>
            <person name="Gorecki P."/>
            <person name="Heitman J."/>
            <person name="Hesse C."/>
            <person name="Hori C."/>
            <person name="Igarashi K."/>
            <person name="Jurgens J.A."/>
            <person name="Kallen N."/>
            <person name="Kersten P."/>
            <person name="Kohler A."/>
            <person name="Kuees U."/>
            <person name="Kumar T.K.A."/>
            <person name="Kuo A."/>
            <person name="LaButti K."/>
            <person name="Larrondo L.F."/>
            <person name="Lindquist E."/>
            <person name="Ling A."/>
            <person name="Lombard V."/>
            <person name="Lucas S."/>
            <person name="Lundell T."/>
            <person name="Martin R."/>
            <person name="McLaughlin D.J."/>
            <person name="Morgenstern I."/>
            <person name="Morin E."/>
            <person name="Murat C."/>
            <person name="Nagy L.G."/>
            <person name="Nolan M."/>
            <person name="Ohm R.A."/>
            <person name="Patyshakuliyeva A."/>
            <person name="Rokas A."/>
            <person name="Ruiz-Duenas F.J."/>
            <person name="Sabat G."/>
            <person name="Salamov A."/>
            <person name="Samejima M."/>
            <person name="Schmutz J."/>
            <person name="Slot J.C."/>
            <person name="St John F."/>
            <person name="Stenlid J."/>
            <person name="Sun H."/>
            <person name="Sun S."/>
            <person name="Syed K."/>
            <person name="Tsang A."/>
            <person name="Wiebenga A."/>
            <person name="Young D."/>
            <person name="Pisabarro A."/>
            <person name="Eastwood D.C."/>
            <person name="Martin F."/>
            <person name="Cullen D."/>
            <person name="Grigoriev I.V."/>
            <person name="Hibbett D.S."/>
        </authorList>
    </citation>
    <scope>NUCLEOTIDE SEQUENCE [LARGE SCALE GENOMIC DNA]</scope>
    <source>
        <strain evidence="2 3">ATCC 11539</strain>
    </source>
</reference>
<evidence type="ECO:0000313" key="2">
    <source>
        <dbReference type="EMBL" id="EPQ58673.1"/>
    </source>
</evidence>
<dbReference type="SUPFAM" id="SSF54593">
    <property type="entry name" value="Glyoxalase/Bleomycin resistance protein/Dihydroxybiphenyl dioxygenase"/>
    <property type="match status" value="1"/>
</dbReference>
<name>S7QHE4_GLOTA</name>
<dbReference type="eggNOG" id="ENOG502S4CM">
    <property type="taxonomic scope" value="Eukaryota"/>
</dbReference>
<dbReference type="OMA" id="WANAIPN"/>
<evidence type="ECO:0000313" key="3">
    <source>
        <dbReference type="Proteomes" id="UP000030669"/>
    </source>
</evidence>
<feature type="domain" description="Glyoxalase-like" evidence="1">
    <location>
        <begin position="8"/>
        <end position="192"/>
    </location>
</feature>
<protein>
    <recommendedName>
        <fullName evidence="1">Glyoxalase-like domain-containing protein</fullName>
    </recommendedName>
</protein>
<dbReference type="HOGENOM" id="CLU_058475_1_0_1"/>
<evidence type="ECO:0000259" key="1">
    <source>
        <dbReference type="Pfam" id="PF13468"/>
    </source>
</evidence>
<accession>S7QHE4</accession>
<sequence>MAHPTNVLDHIVHLTPSGSVAQAAEQWQKLGFTVVPGGTHADGLTANALVVLRDGAYVELVSFARAPCSHPWGSKRPGWIDYAFLGSSARSVAQIVNARAREEGSGVVYEGEVRGGRERPDGRAVEWVITAPRGAGRRGVWPFFCGDVTPRGWRVPLEPEGNAVHENGAVGVAHVRVLAEEAGIPALTREYTTVVGSPPVSSQPGADVSWTLASTAAAHSIPDPVLVVSAPRDAQEEGYLRERGAGLYEVAFWVVEGEGGKGDGESEETPYGRVVWRVVKEA</sequence>
<dbReference type="PANTHER" id="PTHR40265:SF1">
    <property type="entry name" value="GLYOXALASE-LIKE DOMAIN-CONTAINING PROTEIN"/>
    <property type="match status" value="1"/>
</dbReference>
<organism evidence="2 3">
    <name type="scientific">Gloeophyllum trabeum (strain ATCC 11539 / FP-39264 / Madison 617)</name>
    <name type="common">Brown rot fungus</name>
    <dbReference type="NCBI Taxonomy" id="670483"/>
    <lineage>
        <taxon>Eukaryota</taxon>
        <taxon>Fungi</taxon>
        <taxon>Dikarya</taxon>
        <taxon>Basidiomycota</taxon>
        <taxon>Agaricomycotina</taxon>
        <taxon>Agaricomycetes</taxon>
        <taxon>Gloeophyllales</taxon>
        <taxon>Gloeophyllaceae</taxon>
        <taxon>Gloeophyllum</taxon>
    </lineage>
</organism>
<dbReference type="RefSeq" id="XP_007863790.1">
    <property type="nucleotide sequence ID" value="XM_007865599.1"/>
</dbReference>
<dbReference type="KEGG" id="gtr:GLOTRDRAFT_73225"/>
<proteinExistence type="predicted"/>
<dbReference type="OrthoDB" id="408973at2759"/>